<evidence type="ECO:0000259" key="2">
    <source>
        <dbReference type="PROSITE" id="PS50195"/>
    </source>
</evidence>
<dbReference type="Proteomes" id="UP000193944">
    <property type="component" value="Unassembled WGS sequence"/>
</dbReference>
<reference evidence="3 4" key="1">
    <citation type="submission" date="2016-08" db="EMBL/GenBank/DDBJ databases">
        <title>A Parts List for Fungal Cellulosomes Revealed by Comparative Genomics.</title>
        <authorList>
            <consortium name="DOE Joint Genome Institute"/>
            <person name="Haitjema C.H."/>
            <person name="Gilmore S.P."/>
            <person name="Henske J.K."/>
            <person name="Solomon K.V."/>
            <person name="De Groot R."/>
            <person name="Kuo A."/>
            <person name="Mondo S.J."/>
            <person name="Salamov A.A."/>
            <person name="Labutti K."/>
            <person name="Zhao Z."/>
            <person name="Chiniquy J."/>
            <person name="Barry K."/>
            <person name="Brewer H.M."/>
            <person name="Purvine S.O."/>
            <person name="Wright A.T."/>
            <person name="Boxma B."/>
            <person name="Van Alen T."/>
            <person name="Hackstein J.H."/>
            <person name="Baker S.E."/>
            <person name="Grigoriev I.V."/>
            <person name="O'Malley M.A."/>
        </authorList>
    </citation>
    <scope>NUCLEOTIDE SEQUENCE [LARGE SCALE GENOMIC DNA]</scope>
    <source>
        <strain evidence="3 4">S4</strain>
    </source>
</reference>
<evidence type="ECO:0000256" key="1">
    <source>
        <dbReference type="SAM" id="MobiDB-lite"/>
    </source>
</evidence>
<dbReference type="Gene3D" id="3.30.1520.10">
    <property type="entry name" value="Phox-like domain"/>
    <property type="match status" value="2"/>
</dbReference>
<evidence type="ECO:0000313" key="4">
    <source>
        <dbReference type="Proteomes" id="UP000193944"/>
    </source>
</evidence>
<feature type="region of interest" description="Disordered" evidence="1">
    <location>
        <begin position="590"/>
        <end position="622"/>
    </location>
</feature>
<proteinExistence type="predicted"/>
<feature type="region of interest" description="Disordered" evidence="1">
    <location>
        <begin position="276"/>
        <end position="307"/>
    </location>
</feature>
<dbReference type="STRING" id="1754192.A0A1Y1XGA4"/>
<name>A0A1Y1XGA4_9FUNG</name>
<sequence length="856" mass="98779">MNTLFETNKLIEQYTKILFKKWNRIKCLNKCFVLSSENVSNNNTKEIIKTINSLTEHGFQNQKNRNQIFYVDILKYIPSLLKLDQQEKLISKLNEYSQFIIQHTDILSFNSHLYHILNNINIYKDHPNVNDNVNINIYKENSNKNKNENNISLKDYYIHFYQYYYSIYKDSNNLPIFINNPQNFIHNLKNHNINQNNIINNNNNNNNYNNNNNNNNTHEEISWAEITSRSEVSLNNKSPQLSEVYKHPLHSFSSLESFSSRSEHINDIGDSNDSIHMNDDSINNNIVNNTNNNNNNDNKKKKKRSSFYSRKEFIPSVDSFFSNSKINKINKKLKSFDTNSSSSTTNTTTTNNNNNISGRLLPIDIHYTSDYLNKGYLTLSPVQTILPNNESLTTVSNINSEIYHDNNSYSEQINRSKLDLQKIINDKSPLPYQHYNNSANNVSTTNANTNNNITLNDNNNNNTNINNKRSSSHIDRTNSKLNNNNNNNDINDDETSSSLPDNQQKHHHYRFHHHHNNNNNNKKSHHTKSILKNLISHTDIPKSQSYQPEFNINDHFKSSTTTLKPVITPGPSILDKNGSLIRSELESSSSFSSYNSSTSFSGTHSMNNSNDPNTTANTNTNANTNSSSIIDVFLVTKPKKVGLNILNQHIEYAVTARKFGEKDIVSYKRYSDFVKLRDYLYLLCQDRSKSNKKKKKKLRNSSNSFKRSSFNLKKRDMSFDERYIGYPALDNSNKSMSKKKKRRSTTSIEINKLIKAFGGTGIHDDIDNNNGYTGEDVSLDHPSLNSSSDDEDEMAIVNKILPPFPQKKIVGKFNSNFIEKRRESLQTFLNDILMEPSLEFLIPTIQQWVKGELDFQ</sequence>
<feature type="region of interest" description="Disordered" evidence="1">
    <location>
        <begin position="429"/>
        <end position="505"/>
    </location>
</feature>
<accession>A0A1Y1XGA4</accession>
<dbReference type="InterPro" id="IPR036871">
    <property type="entry name" value="PX_dom_sf"/>
</dbReference>
<dbReference type="GO" id="GO:0035091">
    <property type="term" value="F:phosphatidylinositol binding"/>
    <property type="evidence" value="ECO:0007669"/>
    <property type="project" value="InterPro"/>
</dbReference>
<dbReference type="SUPFAM" id="SSF64268">
    <property type="entry name" value="PX domain"/>
    <property type="match status" value="2"/>
</dbReference>
<dbReference type="AlphaFoldDB" id="A0A1Y1XGA4"/>
<feature type="domain" description="PX" evidence="2">
    <location>
        <begin position="630"/>
        <end position="856"/>
    </location>
</feature>
<dbReference type="OrthoDB" id="10254720at2759"/>
<feature type="compositionally biased region" description="Low complexity" evidence="1">
    <location>
        <begin position="280"/>
        <end position="296"/>
    </location>
</feature>
<comment type="caution">
    <text evidence="3">The sequence shown here is derived from an EMBL/GenBank/DDBJ whole genome shotgun (WGS) entry which is preliminary data.</text>
</comment>
<feature type="compositionally biased region" description="Low complexity" evidence="1">
    <location>
        <begin position="436"/>
        <end position="467"/>
    </location>
</feature>
<organism evidence="3 4">
    <name type="scientific">Anaeromyces robustus</name>
    <dbReference type="NCBI Taxonomy" id="1754192"/>
    <lineage>
        <taxon>Eukaryota</taxon>
        <taxon>Fungi</taxon>
        <taxon>Fungi incertae sedis</taxon>
        <taxon>Chytridiomycota</taxon>
        <taxon>Chytridiomycota incertae sedis</taxon>
        <taxon>Neocallimastigomycetes</taxon>
        <taxon>Neocallimastigales</taxon>
        <taxon>Neocallimastigaceae</taxon>
        <taxon>Anaeromyces</taxon>
    </lineage>
</organism>
<evidence type="ECO:0000313" key="3">
    <source>
        <dbReference type="EMBL" id="ORX84757.1"/>
    </source>
</evidence>
<keyword evidence="4" id="KW-1185">Reference proteome</keyword>
<protein>
    <recommendedName>
        <fullName evidence="2">PX domain-containing protein</fullName>
    </recommendedName>
</protein>
<dbReference type="Pfam" id="PF00787">
    <property type="entry name" value="PX"/>
    <property type="match status" value="1"/>
</dbReference>
<dbReference type="InterPro" id="IPR001683">
    <property type="entry name" value="PX_dom"/>
</dbReference>
<dbReference type="PROSITE" id="PS50195">
    <property type="entry name" value="PX"/>
    <property type="match status" value="1"/>
</dbReference>
<gene>
    <name evidence="3" type="ORF">BCR32DRAFT_266115</name>
</gene>
<dbReference type="EMBL" id="MCFG01000046">
    <property type="protein sequence ID" value="ORX84757.1"/>
    <property type="molecule type" value="Genomic_DNA"/>
</dbReference>
<reference evidence="3 4" key="2">
    <citation type="submission" date="2016-08" db="EMBL/GenBank/DDBJ databases">
        <title>Pervasive Adenine N6-methylation of Active Genes in Fungi.</title>
        <authorList>
            <consortium name="DOE Joint Genome Institute"/>
            <person name="Mondo S.J."/>
            <person name="Dannebaum R.O."/>
            <person name="Kuo R.C."/>
            <person name="Labutti K."/>
            <person name="Haridas S."/>
            <person name="Kuo A."/>
            <person name="Salamov A."/>
            <person name="Ahrendt S.R."/>
            <person name="Lipzen A."/>
            <person name="Sullivan W."/>
            <person name="Andreopoulos W.B."/>
            <person name="Clum A."/>
            <person name="Lindquist E."/>
            <person name="Daum C."/>
            <person name="Ramamoorthy G.K."/>
            <person name="Gryganskyi A."/>
            <person name="Culley D."/>
            <person name="Magnuson J.K."/>
            <person name="James T.Y."/>
            <person name="O'Malley M.A."/>
            <person name="Stajich J.E."/>
            <person name="Spatafora J.W."/>
            <person name="Visel A."/>
            <person name="Grigoriev I.V."/>
        </authorList>
    </citation>
    <scope>NUCLEOTIDE SEQUENCE [LARGE SCALE GENOMIC DNA]</scope>
    <source>
        <strain evidence="3 4">S4</strain>
    </source>
</reference>